<accession>A0A0S4L1Q7</accession>
<evidence type="ECO:0000256" key="6">
    <source>
        <dbReference type="PROSITE-ProRule" id="PRU00169"/>
    </source>
</evidence>
<keyword evidence="9" id="KW-1185">Reference proteome</keyword>
<dbReference type="InterPro" id="IPR011006">
    <property type="entry name" value="CheY-like_superfamily"/>
</dbReference>
<feature type="modified residue" description="4-aspartylphosphate" evidence="6">
    <location>
        <position position="55"/>
    </location>
</feature>
<gene>
    <name evidence="8" type="ORF">COMA2_10126</name>
</gene>
<dbReference type="RefSeq" id="WP_090893696.1">
    <property type="nucleotide sequence ID" value="NZ_CZPZ01000001.1"/>
</dbReference>
<dbReference type="PROSITE" id="PS50110">
    <property type="entry name" value="RESPONSE_REGULATORY"/>
    <property type="match status" value="1"/>
</dbReference>
<keyword evidence="5" id="KW-0804">Transcription</keyword>
<dbReference type="PANTHER" id="PTHR48111:SF1">
    <property type="entry name" value="TWO-COMPONENT RESPONSE REGULATOR ORR33"/>
    <property type="match status" value="1"/>
</dbReference>
<dbReference type="CDD" id="cd00156">
    <property type="entry name" value="REC"/>
    <property type="match status" value="1"/>
</dbReference>
<dbReference type="Pfam" id="PF00072">
    <property type="entry name" value="Response_reg"/>
    <property type="match status" value="1"/>
</dbReference>
<dbReference type="Proteomes" id="UP000198736">
    <property type="component" value="Unassembled WGS sequence"/>
</dbReference>
<dbReference type="SUPFAM" id="SSF52172">
    <property type="entry name" value="CheY-like"/>
    <property type="match status" value="1"/>
</dbReference>
<evidence type="ECO:0000256" key="5">
    <source>
        <dbReference type="ARBA" id="ARBA00023163"/>
    </source>
</evidence>
<dbReference type="InterPro" id="IPR001789">
    <property type="entry name" value="Sig_transdc_resp-reg_receiver"/>
</dbReference>
<keyword evidence="3" id="KW-0805">Transcription regulation</keyword>
<proteinExistence type="predicted"/>
<dbReference type="Gene3D" id="3.40.50.2300">
    <property type="match status" value="1"/>
</dbReference>
<name>A0A0S4L1Q7_9BACT</name>
<evidence type="ECO:0000256" key="4">
    <source>
        <dbReference type="ARBA" id="ARBA00023125"/>
    </source>
</evidence>
<dbReference type="GO" id="GO:0000976">
    <property type="term" value="F:transcription cis-regulatory region binding"/>
    <property type="evidence" value="ECO:0007669"/>
    <property type="project" value="TreeGrafter"/>
</dbReference>
<feature type="domain" description="Response regulatory" evidence="7">
    <location>
        <begin position="7"/>
        <end position="120"/>
    </location>
</feature>
<dbReference type="AlphaFoldDB" id="A0A0S4L1Q7"/>
<dbReference type="InterPro" id="IPR039420">
    <property type="entry name" value="WalR-like"/>
</dbReference>
<evidence type="ECO:0000313" key="9">
    <source>
        <dbReference type="Proteomes" id="UP000198736"/>
    </source>
</evidence>
<keyword evidence="4" id="KW-0238">DNA-binding</keyword>
<dbReference type="GO" id="GO:0000156">
    <property type="term" value="F:phosphorelay response regulator activity"/>
    <property type="evidence" value="ECO:0007669"/>
    <property type="project" value="TreeGrafter"/>
</dbReference>
<evidence type="ECO:0000259" key="7">
    <source>
        <dbReference type="PROSITE" id="PS50110"/>
    </source>
</evidence>
<protein>
    <recommendedName>
        <fullName evidence="7">Response regulatory domain-containing protein</fullName>
    </recommendedName>
</protein>
<evidence type="ECO:0000256" key="2">
    <source>
        <dbReference type="ARBA" id="ARBA00023012"/>
    </source>
</evidence>
<dbReference type="GO" id="GO:0032993">
    <property type="term" value="C:protein-DNA complex"/>
    <property type="evidence" value="ECO:0007669"/>
    <property type="project" value="TreeGrafter"/>
</dbReference>
<organism evidence="8 9">
    <name type="scientific">Candidatus Nitrospira nitrificans</name>
    <dbReference type="NCBI Taxonomy" id="1742973"/>
    <lineage>
        <taxon>Bacteria</taxon>
        <taxon>Pseudomonadati</taxon>
        <taxon>Nitrospirota</taxon>
        <taxon>Nitrospiria</taxon>
        <taxon>Nitrospirales</taxon>
        <taxon>Nitrospiraceae</taxon>
        <taxon>Nitrospira</taxon>
    </lineage>
</organism>
<dbReference type="OrthoDB" id="9784719at2"/>
<dbReference type="SMART" id="SM00448">
    <property type="entry name" value="REC"/>
    <property type="match status" value="1"/>
</dbReference>
<evidence type="ECO:0000256" key="3">
    <source>
        <dbReference type="ARBA" id="ARBA00023015"/>
    </source>
</evidence>
<sequence>MVAEAPRILLADDEDTFRRSTARLLEQEGYQCDCAQDSQEAGRVLTKEHDALISDIRMPGNMQFEFLRDVRGRFPLLPIVLVTGYPSVQTAVESLRLSFTDYLIKPVDWPDLRRAVADAVKKSGLVRMTTSAREEAGRLVASLEQLQENLPRLNSGANERELAWSLDTFLAQGFSSMAIVSSRIRSVLASQMQGRAEAPMDVCRMMECPRLAVYREALEGTVEALAKTKHSFRSKELGLLRAKIEQLLREDV</sequence>
<evidence type="ECO:0000313" key="8">
    <source>
        <dbReference type="EMBL" id="CUS31479.1"/>
    </source>
</evidence>
<reference evidence="9" key="1">
    <citation type="submission" date="2015-10" db="EMBL/GenBank/DDBJ databases">
        <authorList>
            <person name="Luecker S."/>
            <person name="Luecker S."/>
        </authorList>
    </citation>
    <scope>NUCLEOTIDE SEQUENCE [LARGE SCALE GENOMIC DNA]</scope>
</reference>
<keyword evidence="1 6" id="KW-0597">Phosphoprotein</keyword>
<dbReference type="STRING" id="1742973.COMA2_10126"/>
<keyword evidence="2" id="KW-0902">Two-component regulatory system</keyword>
<dbReference type="GO" id="GO:0006355">
    <property type="term" value="P:regulation of DNA-templated transcription"/>
    <property type="evidence" value="ECO:0007669"/>
    <property type="project" value="TreeGrafter"/>
</dbReference>
<evidence type="ECO:0000256" key="1">
    <source>
        <dbReference type="ARBA" id="ARBA00022553"/>
    </source>
</evidence>
<dbReference type="PANTHER" id="PTHR48111">
    <property type="entry name" value="REGULATOR OF RPOS"/>
    <property type="match status" value="1"/>
</dbReference>
<dbReference type="GO" id="GO:0005829">
    <property type="term" value="C:cytosol"/>
    <property type="evidence" value="ECO:0007669"/>
    <property type="project" value="TreeGrafter"/>
</dbReference>
<dbReference type="EMBL" id="CZPZ01000001">
    <property type="protein sequence ID" value="CUS31479.1"/>
    <property type="molecule type" value="Genomic_DNA"/>
</dbReference>